<protein>
    <submittedName>
        <fullName evidence="10">Benzaldehyde lyase</fullName>
    </submittedName>
</protein>
<dbReference type="GO" id="GO:0003984">
    <property type="term" value="F:acetolactate synthase activity"/>
    <property type="evidence" value="ECO:0007669"/>
    <property type="project" value="TreeGrafter"/>
</dbReference>
<dbReference type="SUPFAM" id="SSF52467">
    <property type="entry name" value="DHS-like NAD/FAD-binding domain"/>
    <property type="match status" value="1"/>
</dbReference>
<dbReference type="InterPro" id="IPR012000">
    <property type="entry name" value="Thiamin_PyroP_enz_cen_dom"/>
</dbReference>
<feature type="domain" description="Thiamine pyrophosphate enzyme TPP-binding" evidence="8">
    <location>
        <begin position="404"/>
        <end position="550"/>
    </location>
</feature>
<evidence type="ECO:0000256" key="3">
    <source>
        <dbReference type="ARBA" id="ARBA00007812"/>
    </source>
</evidence>
<comment type="cofactor">
    <cofactor evidence="1">
        <name>Mg(2+)</name>
        <dbReference type="ChEBI" id="CHEBI:18420"/>
    </cofactor>
</comment>
<dbReference type="AlphaFoldDB" id="A0A161WJB1"/>
<dbReference type="PANTHER" id="PTHR18968">
    <property type="entry name" value="THIAMINE PYROPHOSPHATE ENZYMES"/>
    <property type="match status" value="1"/>
</dbReference>
<comment type="similarity">
    <text evidence="3 6">Belongs to the TPP enzyme family.</text>
</comment>
<dbReference type="Gene3D" id="3.40.50.1220">
    <property type="entry name" value="TPP-binding domain"/>
    <property type="match status" value="1"/>
</dbReference>
<dbReference type="GO" id="GO:0030976">
    <property type="term" value="F:thiamine pyrophosphate binding"/>
    <property type="evidence" value="ECO:0007669"/>
    <property type="project" value="InterPro"/>
</dbReference>
<dbReference type="InterPro" id="IPR029061">
    <property type="entry name" value="THDP-binding"/>
</dbReference>
<evidence type="ECO:0000256" key="4">
    <source>
        <dbReference type="ARBA" id="ARBA00022723"/>
    </source>
</evidence>
<evidence type="ECO:0000259" key="9">
    <source>
        <dbReference type="Pfam" id="PF02776"/>
    </source>
</evidence>
<dbReference type="Pfam" id="PF02776">
    <property type="entry name" value="TPP_enzyme_N"/>
    <property type="match status" value="1"/>
</dbReference>
<comment type="cofactor">
    <cofactor evidence="2">
        <name>thiamine diphosphate</name>
        <dbReference type="ChEBI" id="CHEBI:58937"/>
    </cofactor>
</comment>
<evidence type="ECO:0000256" key="2">
    <source>
        <dbReference type="ARBA" id="ARBA00001964"/>
    </source>
</evidence>
<evidence type="ECO:0000256" key="5">
    <source>
        <dbReference type="ARBA" id="ARBA00023052"/>
    </source>
</evidence>
<comment type="caution">
    <text evidence="10">The sequence shown here is derived from an EMBL/GenBank/DDBJ whole genome shotgun (WGS) entry which is preliminary data.</text>
</comment>
<dbReference type="GO" id="GO:0050660">
    <property type="term" value="F:flavin adenine dinucleotide binding"/>
    <property type="evidence" value="ECO:0007669"/>
    <property type="project" value="TreeGrafter"/>
</dbReference>
<evidence type="ECO:0000313" key="10">
    <source>
        <dbReference type="EMBL" id="KZL84708.1"/>
    </source>
</evidence>
<evidence type="ECO:0000256" key="1">
    <source>
        <dbReference type="ARBA" id="ARBA00001946"/>
    </source>
</evidence>
<dbReference type="InterPro" id="IPR029035">
    <property type="entry name" value="DHS-like_NAD/FAD-binding_dom"/>
</dbReference>
<sequence length="629" mass="66980">MAFQLKYPKNRELVGGDLAQSLVQLGAKVAFGIHGRFTHPPQHWPPENKLTEIQVGILIASSAAVEAEIKLVDVRHETVAVQAAEGWAKVKGNNTPGLCFITANSGFCNGLPGLSTAFSDRSPVFCITSSPPLRDAETNTLQGFHDRVVLSKPVTKFAHRVTNVSEIPRIVSLAWRATTVGAPGPVLVDFPIDVLFTPVQMDNVAWGSVTALPVSFPAPDARAIDEAIGLWKEAKRPVIIVSTGAARAGNEVTRLAETTNTPVFHSPSTTIQYSHPVFAGAATQLPFLLAQGQAPDFVLLLGARTGFLIGGRSGTIVPNENAAKVVQVDLDGSEIGRSRKIDVGIVSDVGLAAHALTVAASKFPFKSLNEWLDKAMSLKRTSVTLIDNESEPVSLPENSIVCIDGGEASGWALQCLNEARAGLSMVTTGYLGFLGNGFGYSLGAAVAAPDKLVINLHGDGSVGFHIGELDTYAKFGLSILTVIINNSVWGMSQAGQDMVYGEKTPQRPCIAMNPAIKYDIVAQGFGCESAVVDVIKEDSGSNGQKTLETLKETVRSPALLNLKVSDLPYHSSTKAMIGLSNDPNTIFVPYYDNLPRPYYKKSTMETSGSASEAPIVKEDTFVEGHGTFL</sequence>
<name>A0A161WJB1_COLIC</name>
<dbReference type="GO" id="GO:0005948">
    <property type="term" value="C:acetolactate synthase complex"/>
    <property type="evidence" value="ECO:0007669"/>
    <property type="project" value="TreeGrafter"/>
</dbReference>
<keyword evidence="10" id="KW-0456">Lyase</keyword>
<dbReference type="GO" id="GO:0009099">
    <property type="term" value="P:L-valine biosynthetic process"/>
    <property type="evidence" value="ECO:0007669"/>
    <property type="project" value="TreeGrafter"/>
</dbReference>
<dbReference type="InterPro" id="IPR000399">
    <property type="entry name" value="TPP-bd_CS"/>
</dbReference>
<dbReference type="Pfam" id="PF02775">
    <property type="entry name" value="TPP_enzyme_C"/>
    <property type="match status" value="1"/>
</dbReference>
<evidence type="ECO:0000259" key="7">
    <source>
        <dbReference type="Pfam" id="PF00205"/>
    </source>
</evidence>
<dbReference type="Proteomes" id="UP000076584">
    <property type="component" value="Unassembled WGS sequence"/>
</dbReference>
<keyword evidence="4" id="KW-0479">Metal-binding</keyword>
<dbReference type="GO" id="GO:0009097">
    <property type="term" value="P:isoleucine biosynthetic process"/>
    <property type="evidence" value="ECO:0007669"/>
    <property type="project" value="TreeGrafter"/>
</dbReference>
<dbReference type="GO" id="GO:0016829">
    <property type="term" value="F:lyase activity"/>
    <property type="evidence" value="ECO:0007669"/>
    <property type="project" value="UniProtKB-KW"/>
</dbReference>
<feature type="domain" description="Thiamine pyrophosphate enzyme central" evidence="7">
    <location>
        <begin position="224"/>
        <end position="356"/>
    </location>
</feature>
<evidence type="ECO:0000259" key="8">
    <source>
        <dbReference type="Pfam" id="PF02775"/>
    </source>
</evidence>
<dbReference type="PROSITE" id="PS00187">
    <property type="entry name" value="TPP_ENZYMES"/>
    <property type="match status" value="1"/>
</dbReference>
<reference evidence="10 11" key="1">
    <citation type="submission" date="2015-06" db="EMBL/GenBank/DDBJ databases">
        <title>Survival trade-offs in plant roots during colonization by closely related pathogenic and mutualistic fungi.</title>
        <authorList>
            <person name="Hacquard S."/>
            <person name="Kracher B."/>
            <person name="Hiruma K."/>
            <person name="Weinman A."/>
            <person name="Muench P."/>
            <person name="Garrido Oter R."/>
            <person name="Ver Loren van Themaat E."/>
            <person name="Dallerey J.-F."/>
            <person name="Damm U."/>
            <person name="Henrissat B."/>
            <person name="Lespinet O."/>
            <person name="Thon M."/>
            <person name="Kemen E."/>
            <person name="McHardy A.C."/>
            <person name="Schulze-Lefert P."/>
            <person name="O'Connell R.J."/>
        </authorList>
    </citation>
    <scope>NUCLEOTIDE SEQUENCE [LARGE SCALE GENOMIC DNA]</scope>
    <source>
        <strain evidence="10 11">MAFF 238704</strain>
    </source>
</reference>
<proteinExistence type="inferred from homology"/>
<keyword evidence="11" id="KW-1185">Reference proteome</keyword>
<dbReference type="EMBL" id="LFIW01000814">
    <property type="protein sequence ID" value="KZL84708.1"/>
    <property type="molecule type" value="Genomic_DNA"/>
</dbReference>
<feature type="domain" description="Thiamine pyrophosphate enzyme N-terminal TPP-binding" evidence="9">
    <location>
        <begin position="64"/>
        <end position="143"/>
    </location>
</feature>
<dbReference type="Gene3D" id="3.40.50.970">
    <property type="match status" value="2"/>
</dbReference>
<dbReference type="InterPro" id="IPR012001">
    <property type="entry name" value="Thiamin_PyroP_enz_TPP-bd_dom"/>
</dbReference>
<gene>
    <name evidence="10" type="ORF">CI238_07895</name>
</gene>
<dbReference type="PANTHER" id="PTHR18968:SF166">
    <property type="entry name" value="2-HYDROXYACYL-COA LYASE 2"/>
    <property type="match status" value="1"/>
</dbReference>
<dbReference type="SUPFAM" id="SSF52518">
    <property type="entry name" value="Thiamin diphosphate-binding fold (THDP-binding)"/>
    <property type="match status" value="2"/>
</dbReference>
<keyword evidence="5 6" id="KW-0786">Thiamine pyrophosphate</keyword>
<dbReference type="GO" id="GO:0000287">
    <property type="term" value="F:magnesium ion binding"/>
    <property type="evidence" value="ECO:0007669"/>
    <property type="project" value="InterPro"/>
</dbReference>
<organism evidence="10 11">
    <name type="scientific">Colletotrichum incanum</name>
    <name type="common">Soybean anthracnose fungus</name>
    <dbReference type="NCBI Taxonomy" id="1573173"/>
    <lineage>
        <taxon>Eukaryota</taxon>
        <taxon>Fungi</taxon>
        <taxon>Dikarya</taxon>
        <taxon>Ascomycota</taxon>
        <taxon>Pezizomycotina</taxon>
        <taxon>Sordariomycetes</taxon>
        <taxon>Hypocreomycetidae</taxon>
        <taxon>Glomerellales</taxon>
        <taxon>Glomerellaceae</taxon>
        <taxon>Colletotrichum</taxon>
        <taxon>Colletotrichum spaethianum species complex</taxon>
    </lineage>
</organism>
<dbReference type="Pfam" id="PF00205">
    <property type="entry name" value="TPP_enzyme_M"/>
    <property type="match status" value="1"/>
</dbReference>
<dbReference type="InterPro" id="IPR011766">
    <property type="entry name" value="TPP_enzyme_TPP-bd"/>
</dbReference>
<dbReference type="InterPro" id="IPR045229">
    <property type="entry name" value="TPP_enz"/>
</dbReference>
<evidence type="ECO:0000256" key="6">
    <source>
        <dbReference type="RuleBase" id="RU362132"/>
    </source>
</evidence>
<dbReference type="CDD" id="cd07035">
    <property type="entry name" value="TPP_PYR_POX_like"/>
    <property type="match status" value="1"/>
</dbReference>
<evidence type="ECO:0000313" key="11">
    <source>
        <dbReference type="Proteomes" id="UP000076584"/>
    </source>
</evidence>
<accession>A0A161WJB1</accession>
<dbReference type="STRING" id="1573173.A0A161WJB1"/>